<dbReference type="PANTHER" id="PTHR47481">
    <property type="match status" value="1"/>
</dbReference>
<gene>
    <name evidence="2" type="ORF">MHI_LOCUS264712</name>
</gene>
<feature type="region of interest" description="Disordered" evidence="1">
    <location>
        <begin position="151"/>
        <end position="184"/>
    </location>
</feature>
<dbReference type="OrthoDB" id="7697411at2759"/>
<evidence type="ECO:0000256" key="1">
    <source>
        <dbReference type="SAM" id="MobiDB-lite"/>
    </source>
</evidence>
<proteinExistence type="predicted"/>
<organism evidence="2 3">
    <name type="scientific">Heterotrigona itama</name>
    <dbReference type="NCBI Taxonomy" id="395501"/>
    <lineage>
        <taxon>Eukaryota</taxon>
        <taxon>Metazoa</taxon>
        <taxon>Ecdysozoa</taxon>
        <taxon>Arthropoda</taxon>
        <taxon>Hexapoda</taxon>
        <taxon>Insecta</taxon>
        <taxon>Pterygota</taxon>
        <taxon>Neoptera</taxon>
        <taxon>Endopterygota</taxon>
        <taxon>Hymenoptera</taxon>
        <taxon>Apocrita</taxon>
        <taxon>Aculeata</taxon>
        <taxon>Apoidea</taxon>
        <taxon>Anthophila</taxon>
        <taxon>Apidae</taxon>
        <taxon>Heterotrigona</taxon>
    </lineage>
</organism>
<feature type="compositionally biased region" description="Basic and acidic residues" evidence="1">
    <location>
        <begin position="151"/>
        <end position="165"/>
    </location>
</feature>
<evidence type="ECO:0000313" key="3">
    <source>
        <dbReference type="Proteomes" id="UP000752696"/>
    </source>
</evidence>
<evidence type="ECO:0008006" key="4">
    <source>
        <dbReference type="Google" id="ProtNLM"/>
    </source>
</evidence>
<keyword evidence="3" id="KW-1185">Reference proteome</keyword>
<comment type="caution">
    <text evidence="2">The sequence shown here is derived from an EMBL/GenBank/DDBJ whole genome shotgun (WGS) entry which is preliminary data.</text>
</comment>
<protein>
    <recommendedName>
        <fullName evidence="4">Retrotransposon gag domain-containing protein</fullName>
    </recommendedName>
</protein>
<dbReference type="Proteomes" id="UP000752696">
    <property type="component" value="Unassembled WGS sequence"/>
</dbReference>
<dbReference type="EMBL" id="CAJDYZ010005075">
    <property type="protein sequence ID" value="CAD1472181.1"/>
    <property type="molecule type" value="Genomic_DNA"/>
</dbReference>
<accession>A0A6V7H2I2</accession>
<dbReference type="AlphaFoldDB" id="A0A6V7H2I2"/>
<reference evidence="2" key="1">
    <citation type="submission" date="2020-07" db="EMBL/GenBank/DDBJ databases">
        <authorList>
            <person name="Nazaruddin N."/>
        </authorList>
    </citation>
    <scope>NUCLEOTIDE SEQUENCE</scope>
</reference>
<feature type="compositionally biased region" description="Polar residues" evidence="1">
    <location>
        <begin position="173"/>
        <end position="184"/>
    </location>
</feature>
<name>A0A6V7H2I2_9HYME</name>
<dbReference type="PANTHER" id="PTHR47481:SF14">
    <property type="entry name" value="RETROTRANSPOSON COPIA-LIKE N-TERMINAL DOMAIN-CONTAINING PROTEIN"/>
    <property type="match status" value="1"/>
</dbReference>
<dbReference type="Pfam" id="PF14223">
    <property type="entry name" value="Retrotran_gag_2"/>
    <property type="match status" value="1"/>
</dbReference>
<sequence length="214" mass="25135">MKSVFIYNDLWSVVDGNEVKTEQNEVEWTRKDTKCNTGQLMYVKKANTSKEAWEKLENGFELKGPMRRTTLIKELVCMHKQSHKSMKQYANVYEHKAEQIQAAGIELSDDLLSIIMLASLPAEYESFTVAIESHDELLSFEYLKMKLKEEEARQNDRGAKSRQNDEISEALVTKNNKSRYNQTHTYAKERKWYTNNNQRYNKNCFKYGKPDHIS</sequence>
<feature type="non-terminal residue" evidence="2">
    <location>
        <position position="214"/>
    </location>
</feature>
<evidence type="ECO:0000313" key="2">
    <source>
        <dbReference type="EMBL" id="CAD1472181.1"/>
    </source>
</evidence>